<evidence type="ECO:0000313" key="2">
    <source>
        <dbReference type="EMBL" id="GGM32846.1"/>
    </source>
</evidence>
<sequence>MRGHQRAGLVEHLDDLPTENGNTVDNLLQFDDPTAASRSAATDLQVTHPRVEPQGEVSRVGLAGRAEVLLSLRRGPRGAWRDLADPVSIIDLNVHIGQFRGITEGGLDGGSNT</sequence>
<dbReference type="EMBL" id="BMMK01000001">
    <property type="protein sequence ID" value="GGM32846.1"/>
    <property type="molecule type" value="Genomic_DNA"/>
</dbReference>
<gene>
    <name evidence="2" type="ORF">GCM10012275_00290</name>
</gene>
<proteinExistence type="predicted"/>
<evidence type="ECO:0000313" key="3">
    <source>
        <dbReference type="Proteomes" id="UP000637578"/>
    </source>
</evidence>
<protein>
    <submittedName>
        <fullName evidence="2">Uncharacterized protein</fullName>
    </submittedName>
</protein>
<organism evidence="2 3">
    <name type="scientific">Longimycelium tulufanense</name>
    <dbReference type="NCBI Taxonomy" id="907463"/>
    <lineage>
        <taxon>Bacteria</taxon>
        <taxon>Bacillati</taxon>
        <taxon>Actinomycetota</taxon>
        <taxon>Actinomycetes</taxon>
        <taxon>Pseudonocardiales</taxon>
        <taxon>Pseudonocardiaceae</taxon>
        <taxon>Longimycelium</taxon>
    </lineage>
</organism>
<name>A0A8J3FS48_9PSEU</name>
<comment type="caution">
    <text evidence="2">The sequence shown here is derived from an EMBL/GenBank/DDBJ whole genome shotgun (WGS) entry which is preliminary data.</text>
</comment>
<evidence type="ECO:0000256" key="1">
    <source>
        <dbReference type="SAM" id="MobiDB-lite"/>
    </source>
</evidence>
<feature type="region of interest" description="Disordered" evidence="1">
    <location>
        <begin position="1"/>
        <end position="24"/>
    </location>
</feature>
<keyword evidence="3" id="KW-1185">Reference proteome</keyword>
<reference evidence="2" key="1">
    <citation type="journal article" date="2014" name="Int. J. Syst. Evol. Microbiol.">
        <title>Complete genome sequence of Corynebacterium casei LMG S-19264T (=DSM 44701T), isolated from a smear-ripened cheese.</title>
        <authorList>
            <consortium name="US DOE Joint Genome Institute (JGI-PGF)"/>
            <person name="Walter F."/>
            <person name="Albersmeier A."/>
            <person name="Kalinowski J."/>
            <person name="Ruckert C."/>
        </authorList>
    </citation>
    <scope>NUCLEOTIDE SEQUENCE</scope>
    <source>
        <strain evidence="2">CGMCC 4.5737</strain>
    </source>
</reference>
<dbReference type="Proteomes" id="UP000637578">
    <property type="component" value="Unassembled WGS sequence"/>
</dbReference>
<accession>A0A8J3FS48</accession>
<reference evidence="2" key="2">
    <citation type="submission" date="2020-09" db="EMBL/GenBank/DDBJ databases">
        <authorList>
            <person name="Sun Q."/>
            <person name="Zhou Y."/>
        </authorList>
    </citation>
    <scope>NUCLEOTIDE SEQUENCE</scope>
    <source>
        <strain evidence="2">CGMCC 4.5737</strain>
    </source>
</reference>
<dbReference type="AlphaFoldDB" id="A0A8J3FS48"/>